<evidence type="ECO:0000256" key="1">
    <source>
        <dbReference type="SAM" id="MobiDB-lite"/>
    </source>
</evidence>
<sequence>MKEETEDMNNIHEEEMEASNKENMIDGEMERAIEESKLRNKGKGRYPTNEPPKEFSWEVVAKKRAKNTVADHLSRLEGPMARKDDEMPINETFSEEHLMIIEDGAPWYADIGNFLTVKIISSTMDVNQRKKFLPKKKYYIYDDTYLYRHCKDQVIRWYISERDVQNVLFRFHSSQVGGHHCQKGRLQ</sequence>
<reference evidence="2 3" key="1">
    <citation type="submission" date="2024-11" db="EMBL/GenBank/DDBJ databases">
        <title>A near-complete genome assembly of Cinchona calisaya.</title>
        <authorList>
            <person name="Lian D.C."/>
            <person name="Zhao X.W."/>
            <person name="Wei L."/>
        </authorList>
    </citation>
    <scope>NUCLEOTIDE SEQUENCE [LARGE SCALE GENOMIC DNA]</scope>
    <source>
        <tissue evidence="2">Nenye</tissue>
    </source>
</reference>
<evidence type="ECO:0000313" key="2">
    <source>
        <dbReference type="EMBL" id="KAL3529395.1"/>
    </source>
</evidence>
<accession>A0ABD3AG22</accession>
<proteinExistence type="predicted"/>
<gene>
    <name evidence="2" type="ORF">ACH5RR_008717</name>
</gene>
<dbReference type="AlphaFoldDB" id="A0ABD3AG22"/>
<name>A0ABD3AG22_9GENT</name>
<feature type="compositionally biased region" description="Basic and acidic residues" evidence="1">
    <location>
        <begin position="1"/>
        <end position="38"/>
    </location>
</feature>
<dbReference type="Proteomes" id="UP001630127">
    <property type="component" value="Unassembled WGS sequence"/>
</dbReference>
<evidence type="ECO:0000313" key="3">
    <source>
        <dbReference type="Proteomes" id="UP001630127"/>
    </source>
</evidence>
<feature type="region of interest" description="Disordered" evidence="1">
    <location>
        <begin position="1"/>
        <end position="53"/>
    </location>
</feature>
<protein>
    <submittedName>
        <fullName evidence="2">Uncharacterized protein</fullName>
    </submittedName>
</protein>
<comment type="caution">
    <text evidence="2">The sequence shown here is derived from an EMBL/GenBank/DDBJ whole genome shotgun (WGS) entry which is preliminary data.</text>
</comment>
<keyword evidence="3" id="KW-1185">Reference proteome</keyword>
<dbReference type="EMBL" id="JBJUIK010000004">
    <property type="protein sequence ID" value="KAL3529395.1"/>
    <property type="molecule type" value="Genomic_DNA"/>
</dbReference>
<organism evidence="2 3">
    <name type="scientific">Cinchona calisaya</name>
    <dbReference type="NCBI Taxonomy" id="153742"/>
    <lineage>
        <taxon>Eukaryota</taxon>
        <taxon>Viridiplantae</taxon>
        <taxon>Streptophyta</taxon>
        <taxon>Embryophyta</taxon>
        <taxon>Tracheophyta</taxon>
        <taxon>Spermatophyta</taxon>
        <taxon>Magnoliopsida</taxon>
        <taxon>eudicotyledons</taxon>
        <taxon>Gunneridae</taxon>
        <taxon>Pentapetalae</taxon>
        <taxon>asterids</taxon>
        <taxon>lamiids</taxon>
        <taxon>Gentianales</taxon>
        <taxon>Rubiaceae</taxon>
        <taxon>Cinchonoideae</taxon>
        <taxon>Cinchoneae</taxon>
        <taxon>Cinchona</taxon>
    </lineage>
</organism>